<evidence type="ECO:0000313" key="8">
    <source>
        <dbReference type="Proteomes" id="UP001221411"/>
    </source>
</evidence>
<dbReference type="InterPro" id="IPR022791">
    <property type="entry name" value="L-PG_synthase/AglD"/>
</dbReference>
<evidence type="ECO:0000256" key="5">
    <source>
        <dbReference type="ARBA" id="ARBA00023136"/>
    </source>
</evidence>
<name>A0ABT5EM66_9BACT</name>
<evidence type="ECO:0000256" key="4">
    <source>
        <dbReference type="ARBA" id="ARBA00022989"/>
    </source>
</evidence>
<feature type="transmembrane region" description="Helical" evidence="6">
    <location>
        <begin position="163"/>
        <end position="184"/>
    </location>
</feature>
<evidence type="ECO:0000256" key="1">
    <source>
        <dbReference type="ARBA" id="ARBA00004651"/>
    </source>
</evidence>
<evidence type="ECO:0000256" key="6">
    <source>
        <dbReference type="SAM" id="Phobius"/>
    </source>
</evidence>
<dbReference type="RefSeq" id="WP_271918259.1">
    <property type="nucleotide sequence ID" value="NZ_JAQNDO010000001.1"/>
</dbReference>
<feature type="transmembrane region" description="Helical" evidence="6">
    <location>
        <begin position="261"/>
        <end position="283"/>
    </location>
</feature>
<keyword evidence="2" id="KW-1003">Cell membrane</keyword>
<keyword evidence="4 6" id="KW-1133">Transmembrane helix</keyword>
<feature type="transmembrane region" description="Helical" evidence="6">
    <location>
        <begin position="15"/>
        <end position="36"/>
    </location>
</feature>
<comment type="subcellular location">
    <subcellularLocation>
        <location evidence="1">Cell membrane</location>
        <topology evidence="1">Multi-pass membrane protein</topology>
    </subcellularLocation>
</comment>
<sequence>MERHERLERTAVLSALRWGVRLAFAALGIGIVVALVRQVGAETLCLILRDAAPWLPLVVVLEAARVGTDALATYAAYGPDAGKLLPIRVLARAALVARAVSSIAPAGRTAAEATKAAFLAPWAGAAAATAAAATGQAVTLVSGGILSVPCAAAAYVISGASPITMALVLHAALLVTAGTGIRVAMRAPWLGALAGRLSRRAGAHVHAMQARSRETSLLPPGPIAATLLGRAIQVAQYAILARAVGAATGVSRALVAEGASMVALAVGAFVPAQVGVSEGAFAWSADVLGATVPQALAIALLGHALEAFFVAVGALVPLLWRAPAPPDERPEH</sequence>
<keyword evidence="3 6" id="KW-0812">Transmembrane</keyword>
<reference evidence="7 8" key="1">
    <citation type="submission" date="2022-11" db="EMBL/GenBank/DDBJ databases">
        <title>Minimal conservation of predation-associated metabolite biosynthetic gene clusters underscores biosynthetic potential of Myxococcota including descriptions for ten novel species: Archangium lansinium sp. nov., Myxococcus landrumus sp. nov., Nannocystis bai.</title>
        <authorList>
            <person name="Ahearne A."/>
            <person name="Stevens C."/>
            <person name="Dowd S."/>
        </authorList>
    </citation>
    <scope>NUCLEOTIDE SEQUENCE [LARGE SCALE GENOMIC DNA]</scope>
    <source>
        <strain evidence="7 8">RJM3</strain>
    </source>
</reference>
<evidence type="ECO:0000256" key="3">
    <source>
        <dbReference type="ARBA" id="ARBA00022692"/>
    </source>
</evidence>
<organism evidence="7 8">
    <name type="scientific">Polyangium mundeleinium</name>
    <dbReference type="NCBI Taxonomy" id="2995306"/>
    <lineage>
        <taxon>Bacteria</taxon>
        <taxon>Pseudomonadati</taxon>
        <taxon>Myxococcota</taxon>
        <taxon>Polyangia</taxon>
        <taxon>Polyangiales</taxon>
        <taxon>Polyangiaceae</taxon>
        <taxon>Polyangium</taxon>
    </lineage>
</organism>
<evidence type="ECO:0000313" key="7">
    <source>
        <dbReference type="EMBL" id="MDC0742891.1"/>
    </source>
</evidence>
<evidence type="ECO:0000256" key="2">
    <source>
        <dbReference type="ARBA" id="ARBA00022475"/>
    </source>
</evidence>
<gene>
    <name evidence="7" type="ORF">POL67_16190</name>
</gene>
<dbReference type="EMBL" id="JAQNDO010000001">
    <property type="protein sequence ID" value="MDC0742891.1"/>
    <property type="molecule type" value="Genomic_DNA"/>
</dbReference>
<protein>
    <submittedName>
        <fullName evidence="7">UPF0104 family protein</fullName>
    </submittedName>
</protein>
<keyword evidence="5 6" id="KW-0472">Membrane</keyword>
<accession>A0ABT5EM66</accession>
<comment type="caution">
    <text evidence="7">The sequence shown here is derived from an EMBL/GenBank/DDBJ whole genome shotgun (WGS) entry which is preliminary data.</text>
</comment>
<keyword evidence="8" id="KW-1185">Reference proteome</keyword>
<feature type="transmembrane region" description="Helical" evidence="6">
    <location>
        <begin position="295"/>
        <end position="320"/>
    </location>
</feature>
<proteinExistence type="predicted"/>
<dbReference type="Proteomes" id="UP001221411">
    <property type="component" value="Unassembled WGS sequence"/>
</dbReference>
<dbReference type="Pfam" id="PF03706">
    <property type="entry name" value="LPG_synthase_TM"/>
    <property type="match status" value="1"/>
</dbReference>